<proteinExistence type="predicted"/>
<comment type="caution">
    <text evidence="1">The sequence shown here is derived from an EMBL/GenBank/DDBJ whole genome shotgun (WGS) entry which is preliminary data.</text>
</comment>
<accession>A0AC61RH78</accession>
<organism evidence="1 2">
    <name type="scientific">Lepagella muris</name>
    <dbReference type="NCBI Taxonomy" id="3032870"/>
    <lineage>
        <taxon>Bacteria</taxon>
        <taxon>Pseudomonadati</taxon>
        <taxon>Bacteroidota</taxon>
        <taxon>Bacteroidia</taxon>
        <taxon>Bacteroidales</taxon>
        <taxon>Muribaculaceae</taxon>
        <taxon>Lepagella</taxon>
    </lineage>
</organism>
<dbReference type="Proteomes" id="UP000306319">
    <property type="component" value="Unassembled WGS sequence"/>
</dbReference>
<gene>
    <name evidence="1" type="ORF">E5331_11180</name>
</gene>
<keyword evidence="2" id="KW-1185">Reference proteome</keyword>
<sequence>MKKVFSFMYKCHKWFGLPLALMFLMWYCSGIVMMYHSFPRISPSEIPVEKTDSAILSTLWFNLPDTLRSCRITHSARHMLIHANGETYGAFSPTRMDLDRIAASFGTKIEKIDTLHDVDKWTPFNQLMTKLPFYRIIGDDSSYIYVSSKTGEIVQQCTLSERRWAWVGALPHYVYITPIRRDAKLWRTIVIWMSGLSTVSVIFGIIIAIRFLLKKHKWHLFKKRSWQWHYSWGLVFGLFMLAFIFSGMMSLAQIPDWIMKSKELANSPVMSVAKSRIDLSTIPQSFGSASLMTDPQLMWSVTSGKKTSTIAASASPIDFSPAFMTPIIEHQTGEKVISVRKIEEDFFYHRGGIPGWRARTDHFSVYWNEKGYFRILDRKAKAHYVCYRFLHTMKIPGLYQIKWLHSIYMWVILLGGLMIVGTGTWLSLKALKNL</sequence>
<dbReference type="EMBL" id="SRYB01000015">
    <property type="protein sequence ID" value="TGY78256.1"/>
    <property type="molecule type" value="Genomic_DNA"/>
</dbReference>
<protein>
    <submittedName>
        <fullName evidence="1">Uncharacterized protein</fullName>
    </submittedName>
</protein>
<reference evidence="1" key="1">
    <citation type="submission" date="2019-04" db="EMBL/GenBank/DDBJ databases">
        <title>Microbes associate with the intestines of laboratory mice.</title>
        <authorList>
            <person name="Navarre W."/>
            <person name="Wong E."/>
            <person name="Huang K."/>
            <person name="Tropini C."/>
            <person name="Ng K."/>
            <person name="Yu B."/>
        </authorList>
    </citation>
    <scope>NUCLEOTIDE SEQUENCE</scope>
    <source>
        <strain evidence="1">NM04_E33</strain>
    </source>
</reference>
<name>A0AC61RH78_9BACT</name>
<evidence type="ECO:0000313" key="2">
    <source>
        <dbReference type="Proteomes" id="UP000306319"/>
    </source>
</evidence>
<evidence type="ECO:0000313" key="1">
    <source>
        <dbReference type="EMBL" id="TGY78256.1"/>
    </source>
</evidence>